<dbReference type="InterPro" id="IPR016180">
    <property type="entry name" value="Ribosomal_uL16_dom"/>
</dbReference>
<gene>
    <name evidence="4" type="primary">RL10</name>
    <name evidence="4" type="ORF">HERIO_1156</name>
</gene>
<sequence length="218" mass="24581">MGRRPHKCYRKLNKKAYIKSRFCRSGPESKLALNDLGNKKASALAFPARINLINLEDEHISSEALEAARIACNKHLVKNIGKDNFHLRINKQAITVLRINKMMSCAGADRLQAGMRNSFGKPYGRAARVFTGDHVIEIRTKDNFIGHAREALRKASNKLPGGQQIQVSQKHGFTGLYREEFQKLHNERLLLARGATVSVIRPKGPISEFLLKKERALE</sequence>
<keyword evidence="2" id="KW-0689">Ribosomal protein</keyword>
<dbReference type="PANTHER" id="PTHR11726">
    <property type="entry name" value="60S RIBOSOMAL PROTEIN L10"/>
    <property type="match status" value="1"/>
</dbReference>
<evidence type="ECO:0000256" key="2">
    <source>
        <dbReference type="ARBA" id="ARBA00022980"/>
    </source>
</evidence>
<dbReference type="Pfam" id="PF00252">
    <property type="entry name" value="Ribosomal_L16"/>
    <property type="match status" value="1"/>
</dbReference>
<dbReference type="CDD" id="cd01433">
    <property type="entry name" value="Ribosomal_L16_L10e"/>
    <property type="match status" value="1"/>
</dbReference>
<comment type="similarity">
    <text evidence="1">Belongs to the universal ribosomal protein uL16 family.</text>
</comment>
<dbReference type="VEuPathDB" id="MicrosporidiaDB:HERIO_1156"/>
<accession>A0A1X0QAV8</accession>
<dbReference type="GO" id="GO:0005840">
    <property type="term" value="C:ribosome"/>
    <property type="evidence" value="ECO:0007669"/>
    <property type="project" value="UniProtKB-KW"/>
</dbReference>
<reference evidence="4 5" key="1">
    <citation type="journal article" date="2017" name="Environ. Microbiol.">
        <title>Decay of the glycolytic pathway and adaptation to intranuclear parasitism within Enterocytozoonidae microsporidia.</title>
        <authorList>
            <person name="Wiredu Boakye D."/>
            <person name="Jaroenlak P."/>
            <person name="Prachumwat A."/>
            <person name="Williams T.A."/>
            <person name="Bateman K.S."/>
            <person name="Itsathitphaisarn O."/>
            <person name="Sritunyalucksana K."/>
            <person name="Paszkiewicz K.H."/>
            <person name="Moore K.A."/>
            <person name="Stentiford G.D."/>
            <person name="Williams B.A."/>
        </authorList>
    </citation>
    <scope>NUCLEOTIDE SEQUENCE [LARGE SCALE GENOMIC DNA]</scope>
    <source>
        <strain evidence="4 5">GB1</strain>
    </source>
</reference>
<dbReference type="NCBIfam" id="NF003239">
    <property type="entry name" value="PRK04199.1-4"/>
    <property type="match status" value="1"/>
</dbReference>
<proteinExistence type="inferred from homology"/>
<protein>
    <submittedName>
        <fullName evidence="4">RL10</fullName>
    </submittedName>
</protein>
<dbReference type="VEuPathDB" id="MicrosporidiaDB:A0H76_2949"/>
<evidence type="ECO:0000313" key="4">
    <source>
        <dbReference type="EMBL" id="ORD96931.1"/>
    </source>
</evidence>
<evidence type="ECO:0000256" key="1">
    <source>
        <dbReference type="ARBA" id="ARBA00008931"/>
    </source>
</evidence>
<dbReference type="InterPro" id="IPR036920">
    <property type="entry name" value="Ribosomal_uL16_sf"/>
</dbReference>
<dbReference type="OrthoDB" id="10258869at2759"/>
<dbReference type="AlphaFoldDB" id="A0A1X0QAV8"/>
<dbReference type="Gene3D" id="3.90.1170.10">
    <property type="entry name" value="Ribosomal protein L10e/L16"/>
    <property type="match status" value="1"/>
</dbReference>
<dbReference type="InterPro" id="IPR047873">
    <property type="entry name" value="Ribosomal_uL16"/>
</dbReference>
<dbReference type="SUPFAM" id="SSF54686">
    <property type="entry name" value="Ribosomal protein L16p/L10e"/>
    <property type="match status" value="1"/>
</dbReference>
<keyword evidence="3" id="KW-0687">Ribonucleoprotein</keyword>
<dbReference type="InterPro" id="IPR018255">
    <property type="entry name" value="Ribosomal_uL16_CS_euk_arc"/>
</dbReference>
<dbReference type="GO" id="GO:0003735">
    <property type="term" value="F:structural constituent of ribosome"/>
    <property type="evidence" value="ECO:0007669"/>
    <property type="project" value="InterPro"/>
</dbReference>
<evidence type="ECO:0000256" key="3">
    <source>
        <dbReference type="ARBA" id="ARBA00023274"/>
    </source>
</evidence>
<dbReference type="GO" id="GO:0006412">
    <property type="term" value="P:translation"/>
    <property type="evidence" value="ECO:0007669"/>
    <property type="project" value="InterPro"/>
</dbReference>
<dbReference type="PROSITE" id="PS01257">
    <property type="entry name" value="RIBOSOMAL_L10E"/>
    <property type="match status" value="1"/>
</dbReference>
<dbReference type="InterPro" id="IPR001197">
    <property type="entry name" value="Ribosomal_uL16_euk_arch"/>
</dbReference>
<organism evidence="4 5">
    <name type="scientific">Hepatospora eriocheir</name>
    <dbReference type="NCBI Taxonomy" id="1081669"/>
    <lineage>
        <taxon>Eukaryota</taxon>
        <taxon>Fungi</taxon>
        <taxon>Fungi incertae sedis</taxon>
        <taxon>Microsporidia</taxon>
        <taxon>Hepatosporidae</taxon>
        <taxon>Hepatospora</taxon>
    </lineage>
</organism>
<comment type="caution">
    <text evidence="4">The sequence shown here is derived from an EMBL/GenBank/DDBJ whole genome shotgun (WGS) entry which is preliminary data.</text>
</comment>
<dbReference type="Proteomes" id="UP000192356">
    <property type="component" value="Unassembled WGS sequence"/>
</dbReference>
<dbReference type="PIRSF" id="PIRSF005590">
    <property type="entry name" value="Ribosomal_L10"/>
    <property type="match status" value="1"/>
</dbReference>
<evidence type="ECO:0000313" key="5">
    <source>
        <dbReference type="Proteomes" id="UP000192356"/>
    </source>
</evidence>
<keyword evidence="5" id="KW-1185">Reference proteome</keyword>
<dbReference type="EMBL" id="LVKB01000051">
    <property type="protein sequence ID" value="ORD96931.1"/>
    <property type="molecule type" value="Genomic_DNA"/>
</dbReference>
<name>A0A1X0QAV8_9MICR</name>
<dbReference type="GO" id="GO:1990904">
    <property type="term" value="C:ribonucleoprotein complex"/>
    <property type="evidence" value="ECO:0007669"/>
    <property type="project" value="UniProtKB-KW"/>
</dbReference>